<feature type="region of interest" description="Disordered" evidence="1">
    <location>
        <begin position="1"/>
        <end position="85"/>
    </location>
</feature>
<feature type="non-terminal residue" evidence="2">
    <location>
        <position position="1"/>
    </location>
</feature>
<protein>
    <submittedName>
        <fullName evidence="2">Uncharacterized protein</fullName>
    </submittedName>
</protein>
<keyword evidence="3" id="KW-1185">Reference proteome</keyword>
<name>A0A830CUW0_9LAMI</name>
<evidence type="ECO:0000313" key="2">
    <source>
        <dbReference type="EMBL" id="GFP98121.1"/>
    </source>
</evidence>
<dbReference type="AlphaFoldDB" id="A0A830CUW0"/>
<evidence type="ECO:0000256" key="1">
    <source>
        <dbReference type="SAM" id="MobiDB-lite"/>
    </source>
</evidence>
<sequence length="85" mass="9609">NPKRRPTNPASSSSSRSTSGFIKNPKGPETLKRTKNPIPKNSSNTDALRRQYIDRRNPDKDLKSPARKGARGRGRDRGHKMWGIR</sequence>
<proteinExistence type="predicted"/>
<comment type="caution">
    <text evidence="2">The sequence shown here is derived from an EMBL/GenBank/DDBJ whole genome shotgun (WGS) entry which is preliminary data.</text>
</comment>
<evidence type="ECO:0000313" key="3">
    <source>
        <dbReference type="Proteomes" id="UP000653305"/>
    </source>
</evidence>
<feature type="compositionally biased region" description="Basic residues" evidence="1">
    <location>
        <begin position="65"/>
        <end position="85"/>
    </location>
</feature>
<organism evidence="2 3">
    <name type="scientific">Phtheirospermum japonicum</name>
    <dbReference type="NCBI Taxonomy" id="374723"/>
    <lineage>
        <taxon>Eukaryota</taxon>
        <taxon>Viridiplantae</taxon>
        <taxon>Streptophyta</taxon>
        <taxon>Embryophyta</taxon>
        <taxon>Tracheophyta</taxon>
        <taxon>Spermatophyta</taxon>
        <taxon>Magnoliopsida</taxon>
        <taxon>eudicotyledons</taxon>
        <taxon>Gunneridae</taxon>
        <taxon>Pentapetalae</taxon>
        <taxon>asterids</taxon>
        <taxon>lamiids</taxon>
        <taxon>Lamiales</taxon>
        <taxon>Orobanchaceae</taxon>
        <taxon>Orobanchaceae incertae sedis</taxon>
        <taxon>Phtheirospermum</taxon>
    </lineage>
</organism>
<reference evidence="2" key="1">
    <citation type="submission" date="2020-07" db="EMBL/GenBank/DDBJ databases">
        <title>Ethylene signaling mediates host invasion by parasitic plants.</title>
        <authorList>
            <person name="Yoshida S."/>
        </authorList>
    </citation>
    <scope>NUCLEOTIDE SEQUENCE</scope>
    <source>
        <strain evidence="2">Okayama</strain>
    </source>
</reference>
<accession>A0A830CUW0</accession>
<gene>
    <name evidence="2" type="ORF">PHJA_001956200</name>
</gene>
<dbReference type="Proteomes" id="UP000653305">
    <property type="component" value="Unassembled WGS sequence"/>
</dbReference>
<feature type="compositionally biased region" description="Basic and acidic residues" evidence="1">
    <location>
        <begin position="47"/>
        <end position="64"/>
    </location>
</feature>
<dbReference type="EMBL" id="BMAC01000515">
    <property type="protein sequence ID" value="GFP98121.1"/>
    <property type="molecule type" value="Genomic_DNA"/>
</dbReference>